<reference evidence="2 3" key="1">
    <citation type="submission" date="2018-03" db="EMBL/GenBank/DDBJ databases">
        <title>Non-Typhoidal Salmonella genome sequencing and assembly.</title>
        <authorList>
            <person name="Matchawe C."/>
        </authorList>
    </citation>
    <scope>NUCLEOTIDE SEQUENCE [LARGE SCALE GENOMIC DNA]</scope>
    <source>
        <strain evidence="2 3">8EV</strain>
    </source>
</reference>
<dbReference type="NCBIfam" id="NF033510">
    <property type="entry name" value="Ca_tandemer"/>
    <property type="match status" value="5"/>
</dbReference>
<dbReference type="InterPro" id="IPR014756">
    <property type="entry name" value="Ig_E-set"/>
</dbReference>
<feature type="domain" description="Bacterial Ig-like" evidence="1">
    <location>
        <begin position="770"/>
        <end position="860"/>
    </location>
</feature>
<feature type="domain" description="Bacterial Ig-like" evidence="1">
    <location>
        <begin position="1072"/>
        <end position="1163"/>
    </location>
</feature>
<evidence type="ECO:0000313" key="3">
    <source>
        <dbReference type="Proteomes" id="UP000297989"/>
    </source>
</evidence>
<feature type="domain" description="Bacterial Ig-like" evidence="1">
    <location>
        <begin position="370"/>
        <end position="462"/>
    </location>
</feature>
<feature type="domain" description="Bacterial Ig-like" evidence="1">
    <location>
        <begin position="965"/>
        <end position="1066"/>
    </location>
</feature>
<feature type="domain" description="Bacterial Ig-like" evidence="1">
    <location>
        <begin position="170"/>
        <end position="262"/>
    </location>
</feature>
<organism evidence="2 3">
    <name type="scientific">Salmonella enterica subsp. enterica serovar Poona</name>
    <dbReference type="NCBI Taxonomy" id="436295"/>
    <lineage>
        <taxon>Bacteria</taxon>
        <taxon>Pseudomonadati</taxon>
        <taxon>Pseudomonadota</taxon>
        <taxon>Gammaproteobacteria</taxon>
        <taxon>Enterobacterales</taxon>
        <taxon>Enterobacteriaceae</taxon>
        <taxon>Salmonella</taxon>
    </lineage>
</organism>
<dbReference type="PANTHER" id="PTHR14795">
    <property type="entry name" value="HELICASE RELATED"/>
    <property type="match status" value="1"/>
</dbReference>
<feature type="domain" description="Bacterial Ig-like" evidence="1">
    <location>
        <begin position="863"/>
        <end position="963"/>
    </location>
</feature>
<protein>
    <submittedName>
        <fullName evidence="2">Ig domain protein</fullName>
    </submittedName>
</protein>
<dbReference type="Gene3D" id="2.60.40.10">
    <property type="entry name" value="Immunoglobulins"/>
    <property type="match status" value="14"/>
</dbReference>
<dbReference type="SUPFAM" id="SSF81296">
    <property type="entry name" value="E set domains"/>
    <property type="match status" value="5"/>
</dbReference>
<comment type="caution">
    <text evidence="2">The sequence shown here is derived from an EMBL/GenBank/DDBJ whole genome shotgun (WGS) entry which is preliminary data.</text>
</comment>
<feature type="domain" description="Bacterial Ig-like" evidence="1">
    <location>
        <begin position="263"/>
        <end position="364"/>
    </location>
</feature>
<feature type="non-terminal residue" evidence="2">
    <location>
        <position position="1364"/>
    </location>
</feature>
<evidence type="ECO:0000259" key="1">
    <source>
        <dbReference type="Pfam" id="PF19077"/>
    </source>
</evidence>
<dbReference type="Proteomes" id="UP000297989">
    <property type="component" value="Unassembled WGS sequence"/>
</dbReference>
<proteinExistence type="predicted"/>
<feature type="domain" description="Bacterial Ig-like" evidence="1">
    <location>
        <begin position="464"/>
        <end position="564"/>
    </location>
</feature>
<gene>
    <name evidence="2" type="ORF">C9F10_14785</name>
</gene>
<dbReference type="InterPro" id="IPR013783">
    <property type="entry name" value="Ig-like_fold"/>
</dbReference>
<dbReference type="EMBL" id="PYKK01001038">
    <property type="protein sequence ID" value="TGD36099.1"/>
    <property type="molecule type" value="Genomic_DNA"/>
</dbReference>
<feature type="domain" description="Bacterial Ig-like" evidence="1">
    <location>
        <begin position="569"/>
        <end position="661"/>
    </location>
</feature>
<evidence type="ECO:0000313" key="2">
    <source>
        <dbReference type="EMBL" id="TGD36099.1"/>
    </source>
</evidence>
<feature type="domain" description="Bacterial Ig-like" evidence="1">
    <location>
        <begin position="2"/>
        <end position="61"/>
    </location>
</feature>
<dbReference type="PANTHER" id="PTHR14795:SF0">
    <property type="entry name" value="TRANSMEMBRANE PROTEIN 62"/>
    <property type="match status" value="1"/>
</dbReference>
<feature type="domain" description="Bacterial Ig-like" evidence="1">
    <location>
        <begin position="1269"/>
        <end position="1359"/>
    </location>
</feature>
<feature type="domain" description="Bacterial Ig-like" evidence="1">
    <location>
        <begin position="1165"/>
        <end position="1262"/>
    </location>
</feature>
<accession>A0A659S9Q4</accession>
<dbReference type="InterPro" id="IPR044016">
    <property type="entry name" value="Big_13"/>
</dbReference>
<feature type="domain" description="Bacterial Ig-like" evidence="1">
    <location>
        <begin position="63"/>
        <end position="164"/>
    </location>
</feature>
<dbReference type="Pfam" id="PF19077">
    <property type="entry name" value="Big_13"/>
    <property type="match status" value="14"/>
</dbReference>
<sequence>MVRLSIDGGKTWFNATQSATPGVWDYTWLADVGEGKHTLTVEATDKAGNQTTQKLDFIIDTLLSEPTIVLDNTDDSGIKGDNLTNANKPTFLLGNIDADARYVTVEVQHGSTKEVLTATKGATGIWSVTPTGTWADGDYTLTVRVEDEAGNEKHSASLTVTVDTQITIDAIELVNDNGIPGDNMTNDAHPQFRVTVPGDVNEVSLSIDGGVTWVKATQSATPGVWNYTWPGTVPDGDYTLNVKATDNAGNTVTETLHFTIDTTLSTPVIVLDSADDTGIQGDNMTNRTQPTFNLQHIDDDAVRVTVSVEHGGVTTTFDATKGVGGWSFTPTGAWADGDYTLSVSVEDKAGNTSHSASLTVTVDTQIAINNIELVNDSGIPDDNLTNNVRPHFQVTVPTDVNVVRLSIDGGKTWFNATQNATPGVWDYIWPDDVADGGYTLTVEATDKAGNKTTQTLDFTIDTRLSTPTITMDSRDDTGAIGDHITSVKRPGFTIGNIDSDAQSVILRITQGGNSQEVTLTQVGGQWRFTPDADWADGSYTLTVEVTDNAGNVRQSTPLIVTVDTQTSITDITLVNDHGVPDDNLTNSTRPQFEITVPADVNSVQLSIDGGANWVSAAQGIEGVWGYTWPTDMGDGKHTLTVMVTDRAGNTATQTLEFFIDTRLSTPTIALDSTDDTGTPGDDMTNRTRPTFILQNIDSDVINVTVSVTHNGTTTSFTATQGAGGWSFTPPAPWGDGDYTLTVTVEDRAGNTRPSTPLTVTVDTQIAIDHIELVNDSGVPGDNITKHVRPQFQISVPDDVEKVLLSIDGGTTWVTAIKSSTAGIWDYTWPTDMPEGQHTLIVEVTDGAGNKMTGTLDFTIDITLLTPTIELAPDQDTGQNKNDNLTSVTQPIFVLGSIDKDVRHVELSIEHNGTFKTVVLTESADGWRYRPDSALADGSYTFTVTVTDVAGNQQTSAPLKVTIDGTLTTPVIELAAGEDSGTVGDRLTNHDRPVFDIRQVDSDVTRVMVKVTYNGKTHEEAAVFTNGQWRFTPSASWADGSYQLAVVVEDLAGNIKESAPLEVRIDTTTTINNIVLLNDTGVQNDQLTNVAKPSFRIDVPGDVIQVRVTLDGGANWNVIRKNADGQWIFDSPNTLVDGTYTLRVEATDEAGNIANKDLVFNIDTNIQVPTIALDAGQDTGANTADNITNISRPTFTIGNVDPDVIKVVVTIDGHDYNATKVGAGWQFTPGNAIPDGSYNITVTVEVKAGNTATSKPLPVVIDTTAEIESVTLVTDSGDSDVDNITKVDKPQFSIVTADDITHVRVKIDNAANWIELTKGGDGRWIFNVGSAIPDRKHTLLVDVTAIAGTVAHEALQITVDPTLRS</sequence>
<feature type="domain" description="Bacterial Ig-like" evidence="1">
    <location>
        <begin position="663"/>
        <end position="763"/>
    </location>
</feature>
<name>A0A659S9Q4_SALET</name>